<gene>
    <name evidence="3" type="primary">CCDC134</name>
</gene>
<dbReference type="PANTHER" id="PTHR14735">
    <property type="entry name" value="COILED-COIL DOMAIN-CONTAINING PROTEIN 134"/>
    <property type="match status" value="1"/>
</dbReference>
<dbReference type="EMBL" id="HAAD01001115">
    <property type="protein sequence ID" value="CDG67347.1"/>
    <property type="molecule type" value="mRNA"/>
</dbReference>
<dbReference type="Pfam" id="PF15002">
    <property type="entry name" value="ERK-JNK_inhib"/>
    <property type="match status" value="1"/>
</dbReference>
<feature type="transmembrane region" description="Helical" evidence="2">
    <location>
        <begin position="6"/>
        <end position="28"/>
    </location>
</feature>
<evidence type="ECO:0000313" key="3">
    <source>
        <dbReference type="EMBL" id="CDG67347.1"/>
    </source>
</evidence>
<feature type="non-terminal residue" evidence="3">
    <location>
        <position position="1"/>
    </location>
</feature>
<feature type="compositionally biased region" description="Basic and acidic residues" evidence="1">
    <location>
        <begin position="200"/>
        <end position="215"/>
    </location>
</feature>
<organism evidence="3">
    <name type="scientific">Hydra vulgaris</name>
    <name type="common">Hydra</name>
    <name type="synonym">Hydra attenuata</name>
    <dbReference type="NCBI Taxonomy" id="6087"/>
    <lineage>
        <taxon>Eukaryota</taxon>
        <taxon>Metazoa</taxon>
        <taxon>Cnidaria</taxon>
        <taxon>Hydrozoa</taxon>
        <taxon>Hydroidolina</taxon>
        <taxon>Anthoathecata</taxon>
        <taxon>Aplanulata</taxon>
        <taxon>Hydridae</taxon>
        <taxon>Hydra</taxon>
    </lineage>
</organism>
<keyword evidence="2" id="KW-0472">Membrane</keyword>
<accession>T2M5X7</accession>
<dbReference type="InterPro" id="IPR026321">
    <property type="entry name" value="CC134"/>
</dbReference>
<dbReference type="OrthoDB" id="5854099at2759"/>
<protein>
    <submittedName>
        <fullName evidence="3">Coiled-coil domain-containing protein 134</fullName>
    </submittedName>
</protein>
<dbReference type="AlphaFoldDB" id="T2M5X7"/>
<feature type="compositionally biased region" description="Basic residues" evidence="1">
    <location>
        <begin position="216"/>
        <end position="229"/>
    </location>
</feature>
<dbReference type="PANTHER" id="PTHR14735:SF1">
    <property type="entry name" value="COILED-COIL DOMAIN-CONTAINING PROTEIN 134"/>
    <property type="match status" value="1"/>
</dbReference>
<evidence type="ECO:0000256" key="1">
    <source>
        <dbReference type="SAM" id="MobiDB-lite"/>
    </source>
</evidence>
<proteinExistence type="evidence at transcript level"/>
<name>T2M5X7_HYDVU</name>
<reference evidence="3" key="1">
    <citation type="journal article" date="2013" name="Genome Biol. Evol.">
        <title>Punctuated emergences of genetic and phenotypic innovations in eumetazoan, bilaterian, euteleostome, and hominidae ancestors.</title>
        <authorList>
            <person name="Wenger Y."/>
            <person name="Galliot B."/>
        </authorList>
    </citation>
    <scope>NUCLEOTIDE SEQUENCE</scope>
    <source>
        <tissue evidence="3">Whole animals</tissue>
    </source>
</reference>
<sequence>YIYIYIYSVMNTLKIFELIVVLIIAITCNDEVKEKQEKLSRKELYKYGFRLKRNEQVEGVKRILMMEDELKRSAMVKILLDKIFKVVEKAKTLVEESGYVPGDEFPEDQKYLDALGNVFENVALFGDLLLRCPDITHKLYDKNTEWRVTMNWGVVFSNESGLFDDAEKFLNLVAQELEIIPRDPNYINPYKEATIKATQKKKEAEENKKRKEIENKKKKKTLKKNKKGPRLGGSSGEL</sequence>
<feature type="region of interest" description="Disordered" evidence="1">
    <location>
        <begin position="198"/>
        <end position="238"/>
    </location>
</feature>
<keyword evidence="2" id="KW-0812">Transmembrane</keyword>
<keyword evidence="2" id="KW-1133">Transmembrane helix</keyword>
<evidence type="ECO:0000256" key="2">
    <source>
        <dbReference type="SAM" id="Phobius"/>
    </source>
</evidence>